<dbReference type="AlphaFoldDB" id="A0A1M5CQP2"/>
<dbReference type="EMBL" id="FQUE01000008">
    <property type="protein sequence ID" value="SHF57075.1"/>
    <property type="molecule type" value="Genomic_DNA"/>
</dbReference>
<keyword evidence="1" id="KW-1133">Transmembrane helix</keyword>
<feature type="transmembrane region" description="Helical" evidence="1">
    <location>
        <begin position="176"/>
        <end position="198"/>
    </location>
</feature>
<name>A0A1M5CQP2_LOKAT</name>
<keyword evidence="1" id="KW-0472">Membrane</keyword>
<proteinExistence type="predicted"/>
<gene>
    <name evidence="2" type="ORF">SAMN05444339_10855</name>
</gene>
<feature type="transmembrane region" description="Helical" evidence="1">
    <location>
        <begin position="101"/>
        <end position="121"/>
    </location>
</feature>
<evidence type="ECO:0000313" key="3">
    <source>
        <dbReference type="Proteomes" id="UP000183987"/>
    </source>
</evidence>
<reference evidence="3" key="1">
    <citation type="submission" date="2016-11" db="EMBL/GenBank/DDBJ databases">
        <authorList>
            <person name="Varghese N."/>
            <person name="Submissions S."/>
        </authorList>
    </citation>
    <scope>NUCLEOTIDE SEQUENCE [LARGE SCALE GENOMIC DNA]</scope>
    <source>
        <strain evidence="3">DSM 29326</strain>
    </source>
</reference>
<dbReference type="Proteomes" id="UP000183987">
    <property type="component" value="Unassembled WGS sequence"/>
</dbReference>
<evidence type="ECO:0000256" key="1">
    <source>
        <dbReference type="SAM" id="Phobius"/>
    </source>
</evidence>
<evidence type="ECO:0000313" key="2">
    <source>
        <dbReference type="EMBL" id="SHF57075.1"/>
    </source>
</evidence>
<organism evidence="2 3">
    <name type="scientific">Loktanella atrilutea</name>
    <dbReference type="NCBI Taxonomy" id="366533"/>
    <lineage>
        <taxon>Bacteria</taxon>
        <taxon>Pseudomonadati</taxon>
        <taxon>Pseudomonadota</taxon>
        <taxon>Alphaproteobacteria</taxon>
        <taxon>Rhodobacterales</taxon>
        <taxon>Roseobacteraceae</taxon>
        <taxon>Loktanella</taxon>
    </lineage>
</organism>
<sequence length="250" mass="27447">MDFTDVLSQFLSDPKTGYRTGLRFFHFIGLAMGLGGATLLDLMLLRFFVRGRITEDTYGVFAFASRIVDIGLRLLWITGLGFLFLYALTQPELLTNPKVHAKLAIVAILTVNGFFIHQIILPSVRRQIGRTLFNGVGATRRAIFVTSGAISVVSWYMPVALGAFPQLNFHVSSTTLLTGYFALIVVVALAMQALIYLLHRFVPEFDTPLSQAAAQVQQFRRTVVIPSVDTGPRDLGGAPARARALRQSGG</sequence>
<feature type="transmembrane region" description="Helical" evidence="1">
    <location>
        <begin position="142"/>
        <end position="164"/>
    </location>
</feature>
<protein>
    <submittedName>
        <fullName evidence="2">Uncharacterized protein</fullName>
    </submittedName>
</protein>
<accession>A0A1M5CQP2</accession>
<keyword evidence="1" id="KW-0812">Transmembrane</keyword>
<feature type="transmembrane region" description="Helical" evidence="1">
    <location>
        <begin position="24"/>
        <end position="49"/>
    </location>
</feature>
<keyword evidence="3" id="KW-1185">Reference proteome</keyword>
<feature type="transmembrane region" description="Helical" evidence="1">
    <location>
        <begin position="70"/>
        <end position="89"/>
    </location>
</feature>